<dbReference type="OrthoDB" id="7743770at2"/>
<dbReference type="RefSeq" id="WP_108434144.1">
    <property type="nucleotide sequence ID" value="NZ_CP028918.1"/>
</dbReference>
<accession>A0A2S0UHP3</accession>
<dbReference type="AlphaFoldDB" id="A0A2S0UHP3"/>
<evidence type="ECO:0000313" key="2">
    <source>
        <dbReference type="Proteomes" id="UP000244496"/>
    </source>
</evidence>
<protein>
    <recommendedName>
        <fullName evidence="3">DUF2802 domain-containing protein</fullName>
    </recommendedName>
</protein>
<sequence>MSLGVTAAILATLLAGVSLVWLGLFGPGLRLRGRQRLVAAAVPVAPVAVGEGAAHMAEHVAARVEGLLTAQSQAQADALADLRTEILGLKSDVEWLAGERMIEQAIALAQSGIEAEEIGRELGMSRDAAETIVAFRRH</sequence>
<evidence type="ECO:0000313" key="1">
    <source>
        <dbReference type="EMBL" id="AWB47315.1"/>
    </source>
</evidence>
<evidence type="ECO:0008006" key="3">
    <source>
        <dbReference type="Google" id="ProtNLM"/>
    </source>
</evidence>
<keyword evidence="2" id="KW-1185">Reference proteome</keyword>
<gene>
    <name evidence="1" type="ORF">HYN69_01270</name>
</gene>
<dbReference type="EMBL" id="CP028918">
    <property type="protein sequence ID" value="AWB47315.1"/>
    <property type="molecule type" value="Genomic_DNA"/>
</dbReference>
<reference evidence="1 2" key="1">
    <citation type="submission" date="2018-04" db="EMBL/GenBank/DDBJ databases">
        <title>Genome sequencing of Gemmobacter.</title>
        <authorList>
            <person name="Yi H."/>
            <person name="Baek M.-G."/>
        </authorList>
    </citation>
    <scope>NUCLEOTIDE SEQUENCE [LARGE SCALE GENOMIC DNA]</scope>
    <source>
        <strain evidence="1 2">HYN0069</strain>
    </source>
</reference>
<dbReference type="KEGG" id="geh:HYN69_01270"/>
<name>A0A2S0UHP3_9RHOB</name>
<organism evidence="1 2">
    <name type="scientific">Paragemmobacter aquarius</name>
    <dbReference type="NCBI Taxonomy" id="2169400"/>
    <lineage>
        <taxon>Bacteria</taxon>
        <taxon>Pseudomonadati</taxon>
        <taxon>Pseudomonadota</taxon>
        <taxon>Alphaproteobacteria</taxon>
        <taxon>Rhodobacterales</taxon>
        <taxon>Paracoccaceae</taxon>
        <taxon>Paragemmobacter</taxon>
    </lineage>
</organism>
<dbReference type="Proteomes" id="UP000244496">
    <property type="component" value="Chromosome"/>
</dbReference>
<proteinExistence type="predicted"/>